<evidence type="ECO:0000313" key="3">
    <source>
        <dbReference type="Proteomes" id="UP001139158"/>
    </source>
</evidence>
<evidence type="ECO:0000313" key="2">
    <source>
        <dbReference type="EMBL" id="MCC3299367.1"/>
    </source>
</evidence>
<keyword evidence="1" id="KW-0812">Transmembrane</keyword>
<organism evidence="2 3">
    <name type="scientific">Arthrobacter caoxuetaonis</name>
    <dbReference type="NCBI Taxonomy" id="2886935"/>
    <lineage>
        <taxon>Bacteria</taxon>
        <taxon>Bacillati</taxon>
        <taxon>Actinomycetota</taxon>
        <taxon>Actinomycetes</taxon>
        <taxon>Micrococcales</taxon>
        <taxon>Micrococcaceae</taxon>
        <taxon>Arthrobacter</taxon>
    </lineage>
</organism>
<sequence>MQLQKRSIRNVLKNNRGYSLVDLLVGLIAMGMLGFVAIGAAYASMSGTLGIFLAVMAGLVGIGGIGAYSYTLWKKGASRTTAEAKPVTYRSR</sequence>
<dbReference type="RefSeq" id="WP_227897354.1">
    <property type="nucleotide sequence ID" value="NZ_CP099467.1"/>
</dbReference>
<name>A0A9X1SE09_9MICC</name>
<keyword evidence="3" id="KW-1185">Reference proteome</keyword>
<accession>A0A9X1SE09</accession>
<comment type="caution">
    <text evidence="2">The sequence shown here is derived from an EMBL/GenBank/DDBJ whole genome shotgun (WGS) entry which is preliminary data.</text>
</comment>
<keyword evidence="1" id="KW-0472">Membrane</keyword>
<dbReference type="AlphaFoldDB" id="A0A9X1SE09"/>
<proteinExistence type="predicted"/>
<keyword evidence="1" id="KW-1133">Transmembrane helix</keyword>
<reference evidence="2" key="1">
    <citation type="submission" date="2021-10" db="EMBL/GenBank/DDBJ databases">
        <title>Novel species in genus Arthrobacter.</title>
        <authorList>
            <person name="Liu Y."/>
        </authorList>
    </citation>
    <scope>NUCLEOTIDE SEQUENCE</scope>
    <source>
        <strain evidence="2">Zg-Y453</strain>
    </source>
</reference>
<protein>
    <submittedName>
        <fullName evidence="2">Uncharacterized protein</fullName>
    </submittedName>
</protein>
<evidence type="ECO:0000256" key="1">
    <source>
        <dbReference type="SAM" id="Phobius"/>
    </source>
</evidence>
<feature type="transmembrane region" description="Helical" evidence="1">
    <location>
        <begin position="49"/>
        <end position="70"/>
    </location>
</feature>
<dbReference type="EMBL" id="JAJFZV010000018">
    <property type="protein sequence ID" value="MCC3299367.1"/>
    <property type="molecule type" value="Genomic_DNA"/>
</dbReference>
<gene>
    <name evidence="2" type="ORF">LJ757_16365</name>
</gene>
<feature type="transmembrane region" description="Helical" evidence="1">
    <location>
        <begin position="20"/>
        <end position="43"/>
    </location>
</feature>
<dbReference type="Proteomes" id="UP001139158">
    <property type="component" value="Unassembled WGS sequence"/>
</dbReference>